<evidence type="ECO:0000313" key="1">
    <source>
        <dbReference type="EMBL" id="QAS53396.1"/>
    </source>
</evidence>
<dbReference type="Proteomes" id="UP000287756">
    <property type="component" value="Chromosome"/>
</dbReference>
<dbReference type="EMBL" id="CP026118">
    <property type="protein sequence ID" value="QAS53396.1"/>
    <property type="molecule type" value="Genomic_DNA"/>
</dbReference>
<evidence type="ECO:0000313" key="2">
    <source>
        <dbReference type="Proteomes" id="UP000287756"/>
    </source>
</evidence>
<name>A0A410MFH0_9BACI</name>
<proteinExistence type="predicted"/>
<dbReference type="KEGG" id="hli:HLI_14925"/>
<dbReference type="OrthoDB" id="2971762at2"/>
<gene>
    <name evidence="1" type="ORF">HLI_14925</name>
</gene>
<organism evidence="1 2">
    <name type="scientific">Halobacillus litoralis</name>
    <dbReference type="NCBI Taxonomy" id="45668"/>
    <lineage>
        <taxon>Bacteria</taxon>
        <taxon>Bacillati</taxon>
        <taxon>Bacillota</taxon>
        <taxon>Bacilli</taxon>
        <taxon>Bacillales</taxon>
        <taxon>Bacillaceae</taxon>
        <taxon>Halobacillus</taxon>
    </lineage>
</organism>
<dbReference type="AlphaFoldDB" id="A0A410MFH0"/>
<dbReference type="RefSeq" id="WP_128525673.1">
    <property type="nucleotide sequence ID" value="NZ_CANLVY010000001.1"/>
</dbReference>
<sequence>MKIGIGPLPGPLRKYEPMIKEVIWDLGVTGKTDEFVREGKVAIYNIENELYSKMNEAAKDTFVYRSIKNHLLKFIVVQV</sequence>
<reference evidence="1 2" key="1">
    <citation type="submission" date="2018-01" db="EMBL/GenBank/DDBJ databases">
        <title>The whole genome sequencing and assembly of Halobacillus litoralis ERB031 strain.</title>
        <authorList>
            <person name="Lee S.-J."/>
            <person name="Park M.-K."/>
            <person name="Kim J.-Y."/>
            <person name="Lee Y.-J."/>
            <person name="Yi H."/>
            <person name="Bahn Y.-S."/>
            <person name="Kim J.F."/>
            <person name="Lee D.-W."/>
        </authorList>
    </citation>
    <scope>NUCLEOTIDE SEQUENCE [LARGE SCALE GENOMIC DNA]</scope>
    <source>
        <strain evidence="1 2">ERB 031</strain>
    </source>
</reference>
<accession>A0A410MFH0</accession>
<protein>
    <submittedName>
        <fullName evidence="1">Uncharacterized protein</fullName>
    </submittedName>
</protein>